<organism evidence="1 2">
    <name type="scientific">Sporormia fimetaria CBS 119925</name>
    <dbReference type="NCBI Taxonomy" id="1340428"/>
    <lineage>
        <taxon>Eukaryota</taxon>
        <taxon>Fungi</taxon>
        <taxon>Dikarya</taxon>
        <taxon>Ascomycota</taxon>
        <taxon>Pezizomycotina</taxon>
        <taxon>Dothideomycetes</taxon>
        <taxon>Pleosporomycetidae</taxon>
        <taxon>Pleosporales</taxon>
        <taxon>Sporormiaceae</taxon>
        <taxon>Sporormia</taxon>
    </lineage>
</organism>
<gene>
    <name evidence="1" type="ORF">M011DRAFT_406319</name>
</gene>
<proteinExistence type="predicted"/>
<dbReference type="Proteomes" id="UP000799440">
    <property type="component" value="Unassembled WGS sequence"/>
</dbReference>
<name>A0A6A6V715_9PLEO</name>
<dbReference type="OrthoDB" id="2549237at2759"/>
<accession>A0A6A6V715</accession>
<protein>
    <submittedName>
        <fullName evidence="1">Uncharacterized protein</fullName>
    </submittedName>
</protein>
<evidence type="ECO:0000313" key="1">
    <source>
        <dbReference type="EMBL" id="KAF2745489.1"/>
    </source>
</evidence>
<keyword evidence="2" id="KW-1185">Reference proteome</keyword>
<reference evidence="1" key="1">
    <citation type="journal article" date="2020" name="Stud. Mycol.">
        <title>101 Dothideomycetes genomes: a test case for predicting lifestyles and emergence of pathogens.</title>
        <authorList>
            <person name="Haridas S."/>
            <person name="Albert R."/>
            <person name="Binder M."/>
            <person name="Bloem J."/>
            <person name="Labutti K."/>
            <person name="Salamov A."/>
            <person name="Andreopoulos B."/>
            <person name="Baker S."/>
            <person name="Barry K."/>
            <person name="Bills G."/>
            <person name="Bluhm B."/>
            <person name="Cannon C."/>
            <person name="Castanera R."/>
            <person name="Culley D."/>
            <person name="Daum C."/>
            <person name="Ezra D."/>
            <person name="Gonzalez J."/>
            <person name="Henrissat B."/>
            <person name="Kuo A."/>
            <person name="Liang C."/>
            <person name="Lipzen A."/>
            <person name="Lutzoni F."/>
            <person name="Magnuson J."/>
            <person name="Mondo S."/>
            <person name="Nolan M."/>
            <person name="Ohm R."/>
            <person name="Pangilinan J."/>
            <person name="Park H.-J."/>
            <person name="Ramirez L."/>
            <person name="Alfaro M."/>
            <person name="Sun H."/>
            <person name="Tritt A."/>
            <person name="Yoshinaga Y."/>
            <person name="Zwiers L.-H."/>
            <person name="Turgeon B."/>
            <person name="Goodwin S."/>
            <person name="Spatafora J."/>
            <person name="Crous P."/>
            <person name="Grigoriev I."/>
        </authorList>
    </citation>
    <scope>NUCLEOTIDE SEQUENCE</scope>
    <source>
        <strain evidence="1">CBS 119925</strain>
    </source>
</reference>
<dbReference type="EMBL" id="MU006582">
    <property type="protein sequence ID" value="KAF2745489.1"/>
    <property type="molecule type" value="Genomic_DNA"/>
</dbReference>
<evidence type="ECO:0000313" key="2">
    <source>
        <dbReference type="Proteomes" id="UP000799440"/>
    </source>
</evidence>
<sequence length="1623" mass="184695">MGEALDLHKLRGLTLAEAAKYLRDVRTATKDIAITDTLLGAIDRGSITPTIFAIWIFVSRDPDALHRALKQTISIEVRRGGICALKKGLKTPQWETLWDTLGGAPGLADIMTDFSVYEVQHVCSVIASSGKGEERRNSITRLLKILLPRSFPDAVSHTTDERPLEHYYKRIITGCDSGVVAKSLKGEIEGLERATIYKNYWRWHTDTLKNLIFDLVLRGTKTEDLPSWKKADRWGTTPKGFLGSTCHLDFYMDILRIVVQNDLSTNVDLLFLRRFETSLIRRYKKHKLTTKQLLEAVDLYLRVLEKNPVVSREAVKLSRGGLLELLARKWSRTPDKVEVHLRRLLAYTVQEEHYPGFNELQNIMGQVAPWRRHAFLRYCFLTVADIDIDSIEQLQHARGTKIPYKMYSEMEPSHALALFERVRSAKGNYDLVGNGGSLCSQKQTHSSDQPDVELIHVFLLGRAGRTEEASKAAREAMQERMTKSATSSDQQQRAWYASSSLHYATASGDLHLLKDAYTWAQRFIRDPLTCSSIYYNYTEEMKSMLGLSDRSWMNAGLSEIRADIIVANSILSLLTDTAFMAIKEPSFKAYVWVETWVLIPHVVRLRMKGSRLLEKRLDVNSQSVYDAVWEDTLRLLIDVEKIALKAGHKRMAIAPLGGILEVGRSGWRNWSDKWDIADEATSTYHFWDNLAQARDQLWREYRPTVYPAVAALPEPYPRGLPIQHLLGPFTILEPNLEQCMPYLAERAHGCVFIDPTAAAATIPRDKERSAAIGYFIDDYSFALRMLCPDKADEGNKKELLSRACEHVLRISQSTMTLDEATRYWGSSHVEPKRSVPAWPCEPKKMPATPYWPIVPTVEDPSEVVEWSPVPPCLEGKIPSRKISEETYLDLSKSMGKSSSRTISDSFLSWSLKLEIPGREAQNNCIWFCERGEVARKVPTVREGRILAAVLTLDAPNSSTDRILKTPFHSADEIRFPATYLDKAFLADAKGYLVLGVLDGHMRHVPPQLLEQVTRNTWNRVAQMDPKNANFVSCEQAAFQLINTFMDCDRPRLGLDLPIQAIIQRPDASSWHRTILARRVFRRLSASDTRQCFTAFSDAILSKLAEKAGEENKKEQKPFVKITTTKFLAQLLQDTDFVPNSFAMDVLSTLAQRTTHMDVKRAVLDSLLNLLRDWPPGTTDQIFKTLETMVPLIGTLSERRPWSESEWSATLLHKAKPPELDTSVENAPMWASLVNFVDNMEKGHEKYVEMYRDRILHSVLKGMQKDMKHWLSLFLASVSAPPDLVEQLPLVPRSLSIWDNLLSKHVKYMSRETLEEWTQYQIFCIDPPAAVTELNRRLRGDPALMSRPAVQTWLSMYDVGFGVLNRLFDFQAMLMQDYTILPGDINLQTVHDQYLRLLKASLSKDSPGYTKVLGFLRRIEPMKYEDRDSKILAITSPIVDAFISHVESLRTEEWQLAENRDPPVLPDTLPLRLWLQKYPTDKGDKSECEQYAEQLKALVQEMEGTAYHRKLIHVRKSLSAVKGADRVVVALHLCGSEKSSLTTVGDELLVELAAELLHHASGLNHPEDVLRKRDDVIGSWRRNLNEEIRRLGYAIKLRDKRPEDVGASECTLPLGSTNQRSRFG</sequence>